<evidence type="ECO:0000256" key="2">
    <source>
        <dbReference type="ARBA" id="ARBA00022980"/>
    </source>
</evidence>
<dbReference type="AlphaFoldDB" id="A0A1F5B513"/>
<evidence type="ECO:0000256" key="1">
    <source>
        <dbReference type="ARBA" id="ARBA00010528"/>
    </source>
</evidence>
<comment type="function">
    <text evidence="5">One of the primary rRNA binding proteins, this protein initially binds near the 5'-end of the 23S rRNA. It is important during the early stages of 50S assembly. It makes multiple contacts with different domains of the 23S rRNA in the assembled 50S subunit and ribosome.</text>
</comment>
<dbReference type="Gene3D" id="3.40.1370.10">
    <property type="match status" value="1"/>
</dbReference>
<gene>
    <name evidence="5" type="primary">rplD</name>
    <name evidence="7" type="ORF">A2819_02275</name>
</gene>
<keyword evidence="5" id="KW-0694">RNA-binding</keyword>
<dbReference type="GO" id="GO:0019843">
    <property type="term" value="F:rRNA binding"/>
    <property type="evidence" value="ECO:0007669"/>
    <property type="project" value="UniProtKB-UniRule"/>
</dbReference>
<organism evidence="7 8">
    <name type="scientific">Candidatus Azambacteria bacterium RIFCSPHIGHO2_01_FULL_40_24</name>
    <dbReference type="NCBI Taxonomy" id="1797301"/>
    <lineage>
        <taxon>Bacteria</taxon>
        <taxon>Candidatus Azamiibacteriota</taxon>
    </lineage>
</organism>
<feature type="region of interest" description="Disordered" evidence="6">
    <location>
        <begin position="51"/>
        <end position="78"/>
    </location>
</feature>
<comment type="subunit">
    <text evidence="5">Part of the 50S ribosomal subunit.</text>
</comment>
<dbReference type="InterPro" id="IPR013005">
    <property type="entry name" value="Ribosomal_uL4-like"/>
</dbReference>
<reference evidence="7 8" key="1">
    <citation type="journal article" date="2016" name="Nat. Commun.">
        <title>Thousands of microbial genomes shed light on interconnected biogeochemical processes in an aquifer system.</title>
        <authorList>
            <person name="Anantharaman K."/>
            <person name="Brown C.T."/>
            <person name="Hug L.A."/>
            <person name="Sharon I."/>
            <person name="Castelle C.J."/>
            <person name="Probst A.J."/>
            <person name="Thomas B.C."/>
            <person name="Singh A."/>
            <person name="Wilkins M.J."/>
            <person name="Karaoz U."/>
            <person name="Brodie E.L."/>
            <person name="Williams K.H."/>
            <person name="Hubbard S.S."/>
            <person name="Banfield J.F."/>
        </authorList>
    </citation>
    <scope>NUCLEOTIDE SEQUENCE [LARGE SCALE GENOMIC DNA]</scope>
</reference>
<evidence type="ECO:0000313" key="7">
    <source>
        <dbReference type="EMBL" id="OGD25697.1"/>
    </source>
</evidence>
<evidence type="ECO:0000256" key="4">
    <source>
        <dbReference type="ARBA" id="ARBA00035244"/>
    </source>
</evidence>
<comment type="similarity">
    <text evidence="1 5">Belongs to the universal ribosomal protein uL4 family.</text>
</comment>
<dbReference type="PANTHER" id="PTHR10746">
    <property type="entry name" value="50S RIBOSOMAL PROTEIN L4"/>
    <property type="match status" value="1"/>
</dbReference>
<feature type="compositionally biased region" description="Basic residues" evidence="6">
    <location>
        <begin position="60"/>
        <end position="77"/>
    </location>
</feature>
<evidence type="ECO:0000256" key="3">
    <source>
        <dbReference type="ARBA" id="ARBA00023274"/>
    </source>
</evidence>
<evidence type="ECO:0000313" key="8">
    <source>
        <dbReference type="Proteomes" id="UP000176431"/>
    </source>
</evidence>
<dbReference type="EMBL" id="MEYK01000005">
    <property type="protein sequence ID" value="OGD25697.1"/>
    <property type="molecule type" value="Genomic_DNA"/>
</dbReference>
<dbReference type="InterPro" id="IPR023574">
    <property type="entry name" value="Ribosomal_uL4_dom_sf"/>
</dbReference>
<dbReference type="PANTHER" id="PTHR10746:SF6">
    <property type="entry name" value="LARGE RIBOSOMAL SUBUNIT PROTEIN UL4M"/>
    <property type="match status" value="1"/>
</dbReference>
<dbReference type="GO" id="GO:0005840">
    <property type="term" value="C:ribosome"/>
    <property type="evidence" value="ECO:0007669"/>
    <property type="project" value="UniProtKB-KW"/>
</dbReference>
<sequence>MSSFKVYNQEGKEIANLELNKAIFKLPWNDDLVHQAVRVAFANQRQVLASTKDRSEVRGGGRKPWRQKGTGRARHGSIRSPLWKGGGVTFGPTTERNFKVKINKKMAQKAFLIVLSAKAKDNEILILDDLKLSAPKTKEMAKIMKNFSQVKTALLVLESNNENAKRAGNNLPNLGIININNLNILDVLKYQYVILTKSGIEYLTKKYVASK</sequence>
<accession>A0A1F5B513</accession>
<evidence type="ECO:0000256" key="5">
    <source>
        <dbReference type="HAMAP-Rule" id="MF_01328"/>
    </source>
</evidence>
<dbReference type="Proteomes" id="UP000176431">
    <property type="component" value="Unassembled WGS sequence"/>
</dbReference>
<keyword evidence="3 5" id="KW-0687">Ribonucleoprotein</keyword>
<dbReference type="SUPFAM" id="SSF52166">
    <property type="entry name" value="Ribosomal protein L4"/>
    <property type="match status" value="1"/>
</dbReference>
<name>A0A1F5B513_9BACT</name>
<dbReference type="GO" id="GO:0006412">
    <property type="term" value="P:translation"/>
    <property type="evidence" value="ECO:0007669"/>
    <property type="project" value="UniProtKB-UniRule"/>
</dbReference>
<protein>
    <recommendedName>
        <fullName evidence="4 5">Large ribosomal subunit protein uL4</fullName>
    </recommendedName>
</protein>
<comment type="function">
    <text evidence="5">Forms part of the polypeptide exit tunnel.</text>
</comment>
<keyword evidence="5" id="KW-0699">rRNA-binding</keyword>
<dbReference type="GO" id="GO:1990904">
    <property type="term" value="C:ribonucleoprotein complex"/>
    <property type="evidence" value="ECO:0007669"/>
    <property type="project" value="UniProtKB-KW"/>
</dbReference>
<evidence type="ECO:0000256" key="6">
    <source>
        <dbReference type="SAM" id="MobiDB-lite"/>
    </source>
</evidence>
<dbReference type="GO" id="GO:0003735">
    <property type="term" value="F:structural constituent of ribosome"/>
    <property type="evidence" value="ECO:0007669"/>
    <property type="project" value="InterPro"/>
</dbReference>
<proteinExistence type="inferred from homology"/>
<dbReference type="InterPro" id="IPR002136">
    <property type="entry name" value="Ribosomal_uL4"/>
</dbReference>
<comment type="caution">
    <text evidence="7">The sequence shown here is derived from an EMBL/GenBank/DDBJ whole genome shotgun (WGS) entry which is preliminary data.</text>
</comment>
<dbReference type="HAMAP" id="MF_01328_B">
    <property type="entry name" value="Ribosomal_uL4_B"/>
    <property type="match status" value="1"/>
</dbReference>
<keyword evidence="2 5" id="KW-0689">Ribosomal protein</keyword>
<dbReference type="NCBIfam" id="TIGR03953">
    <property type="entry name" value="rplD_bact"/>
    <property type="match status" value="1"/>
</dbReference>
<dbReference type="Pfam" id="PF00573">
    <property type="entry name" value="Ribosomal_L4"/>
    <property type="match status" value="1"/>
</dbReference>